<dbReference type="EMBL" id="GGEC01062122">
    <property type="protein sequence ID" value="MBX42606.1"/>
    <property type="molecule type" value="Transcribed_RNA"/>
</dbReference>
<accession>A0A2P2NJD5</accession>
<evidence type="ECO:0000313" key="1">
    <source>
        <dbReference type="EMBL" id="MBX42606.1"/>
    </source>
</evidence>
<protein>
    <submittedName>
        <fullName evidence="1">Uncharacterized protein</fullName>
    </submittedName>
</protein>
<sequence>MTLETEESTHNFITIVALNSNILPIKGSTMNFNINRSSTSSHNSASRINTQVLNLSNVCSQAKALAWLRGKWNRCDSVKISII</sequence>
<organism evidence="1">
    <name type="scientific">Rhizophora mucronata</name>
    <name type="common">Asiatic mangrove</name>
    <dbReference type="NCBI Taxonomy" id="61149"/>
    <lineage>
        <taxon>Eukaryota</taxon>
        <taxon>Viridiplantae</taxon>
        <taxon>Streptophyta</taxon>
        <taxon>Embryophyta</taxon>
        <taxon>Tracheophyta</taxon>
        <taxon>Spermatophyta</taxon>
        <taxon>Magnoliopsida</taxon>
        <taxon>eudicotyledons</taxon>
        <taxon>Gunneridae</taxon>
        <taxon>Pentapetalae</taxon>
        <taxon>rosids</taxon>
        <taxon>fabids</taxon>
        <taxon>Malpighiales</taxon>
        <taxon>Rhizophoraceae</taxon>
        <taxon>Rhizophora</taxon>
    </lineage>
</organism>
<dbReference type="AlphaFoldDB" id="A0A2P2NJD5"/>
<reference evidence="1" key="1">
    <citation type="submission" date="2018-02" db="EMBL/GenBank/DDBJ databases">
        <title>Rhizophora mucronata_Transcriptome.</title>
        <authorList>
            <person name="Meera S.P."/>
            <person name="Sreeshan A."/>
            <person name="Augustine A."/>
        </authorList>
    </citation>
    <scope>NUCLEOTIDE SEQUENCE</scope>
    <source>
        <tissue evidence="1">Leaf</tissue>
    </source>
</reference>
<name>A0A2P2NJD5_RHIMU</name>
<proteinExistence type="predicted"/>